<organism evidence="1 2">
    <name type="scientific">Vigna unguiculata</name>
    <name type="common">Cowpea</name>
    <dbReference type="NCBI Taxonomy" id="3917"/>
    <lineage>
        <taxon>Eukaryota</taxon>
        <taxon>Viridiplantae</taxon>
        <taxon>Streptophyta</taxon>
        <taxon>Embryophyta</taxon>
        <taxon>Tracheophyta</taxon>
        <taxon>Spermatophyta</taxon>
        <taxon>Magnoliopsida</taxon>
        <taxon>eudicotyledons</taxon>
        <taxon>Gunneridae</taxon>
        <taxon>Pentapetalae</taxon>
        <taxon>rosids</taxon>
        <taxon>fabids</taxon>
        <taxon>Fabales</taxon>
        <taxon>Fabaceae</taxon>
        <taxon>Papilionoideae</taxon>
        <taxon>50 kb inversion clade</taxon>
        <taxon>NPAAA clade</taxon>
        <taxon>indigoferoid/millettioid clade</taxon>
        <taxon>Phaseoleae</taxon>
        <taxon>Vigna</taxon>
    </lineage>
</organism>
<evidence type="ECO:0000313" key="1">
    <source>
        <dbReference type="EMBL" id="QCE02736.1"/>
    </source>
</evidence>
<name>A0A4D6MMN0_VIGUN</name>
<keyword evidence="2" id="KW-1185">Reference proteome</keyword>
<sequence>MEKEEQDLGNKTKAENIDNGSFRKKIYASTTAPVIAADGVAATVTVAGAPVSIGDHTILIVLSRRPSCRQRHLRRISHTPSRAFVTSHICHRFHRAWQHIQPLL</sequence>
<gene>
    <name evidence="1" type="ORF">DEO72_LG8g751</name>
</gene>
<dbReference type="Proteomes" id="UP000501690">
    <property type="component" value="Linkage Group LG8"/>
</dbReference>
<accession>A0A4D6MMN0</accession>
<evidence type="ECO:0000313" key="2">
    <source>
        <dbReference type="Proteomes" id="UP000501690"/>
    </source>
</evidence>
<dbReference type="EMBL" id="CP039352">
    <property type="protein sequence ID" value="QCE02736.1"/>
    <property type="molecule type" value="Genomic_DNA"/>
</dbReference>
<proteinExistence type="predicted"/>
<reference evidence="1 2" key="1">
    <citation type="submission" date="2019-04" db="EMBL/GenBank/DDBJ databases">
        <title>An improved genome assembly and genetic linkage map for asparagus bean, Vigna unguiculata ssp. sesquipedialis.</title>
        <authorList>
            <person name="Xia Q."/>
            <person name="Zhang R."/>
            <person name="Dong Y."/>
        </authorList>
    </citation>
    <scope>NUCLEOTIDE SEQUENCE [LARGE SCALE GENOMIC DNA]</scope>
    <source>
        <tissue evidence="1">Leaf</tissue>
    </source>
</reference>
<dbReference type="AlphaFoldDB" id="A0A4D6MMN0"/>
<protein>
    <submittedName>
        <fullName evidence="1">Uncharacterized protein</fullName>
    </submittedName>
</protein>